<keyword evidence="1" id="KW-0732">Signal</keyword>
<dbReference type="InterPro" id="IPR011486">
    <property type="entry name" value="BBP2"/>
</dbReference>
<sequence>MKIRKIAFLITFLFLWRGVMAQENSSSLAFSAYTDVYYSYFSNEMEPNALQPFTTVSPRSERFGLNVAQIGLAYDSQFVRANLILHWGDIAKATWSEEYNNVQEANLGFKLANGWWIDAGFFATHIGTESFLPKNDFLSSTAVATYNEPFYQAGAKLTYEGSDDFYTEFWVLNGYNRFLDNNNAKSIGVLFSYNFSENTSLTYTNLLGTESAEGSAVKQYRIYQNLYLNTVLTERLILIVGGDVGTQSNSKLPNMEETAIMYNALTTLRYLFTDKWSVTGRAEVFNDRHGFISGLIPTQNSGMQGLELWGLTLGIEYKPDPNSYIRGEARFLDLDDNAALFSGSYSRHKRWELMVTMGYQLDRVFGF</sequence>
<dbReference type="RefSeq" id="WP_139066230.1">
    <property type="nucleotide sequence ID" value="NZ_CP040812.1"/>
</dbReference>
<dbReference type="AlphaFoldDB" id="A0A5B7X3J5"/>
<dbReference type="OrthoDB" id="103154at2"/>
<evidence type="ECO:0000313" key="2">
    <source>
        <dbReference type="EMBL" id="QCY69665.1"/>
    </source>
</evidence>
<dbReference type="EMBL" id="CP040812">
    <property type="protein sequence ID" value="QCY69665.1"/>
    <property type="molecule type" value="Genomic_DNA"/>
</dbReference>
<organism evidence="2 3">
    <name type="scientific">Antarcticibacterium flavum</name>
    <dbReference type="NCBI Taxonomy" id="2058175"/>
    <lineage>
        <taxon>Bacteria</taxon>
        <taxon>Pseudomonadati</taxon>
        <taxon>Bacteroidota</taxon>
        <taxon>Flavobacteriia</taxon>
        <taxon>Flavobacteriales</taxon>
        <taxon>Flavobacteriaceae</taxon>
        <taxon>Antarcticibacterium</taxon>
    </lineage>
</organism>
<evidence type="ECO:0000256" key="1">
    <source>
        <dbReference type="SAM" id="SignalP"/>
    </source>
</evidence>
<feature type="signal peptide" evidence="1">
    <location>
        <begin position="1"/>
        <end position="21"/>
    </location>
</feature>
<dbReference type="KEGG" id="afla:FHG64_09785"/>
<protein>
    <submittedName>
        <fullName evidence="2">Porin</fullName>
    </submittedName>
</protein>
<dbReference type="Pfam" id="PF07642">
    <property type="entry name" value="BBP2"/>
    <property type="match status" value="1"/>
</dbReference>
<feature type="chain" id="PRO_5022690873" evidence="1">
    <location>
        <begin position="22"/>
        <end position="367"/>
    </location>
</feature>
<dbReference type="Proteomes" id="UP000309016">
    <property type="component" value="Chromosome"/>
</dbReference>
<name>A0A5B7X3J5_9FLAO</name>
<reference evidence="2 3" key="1">
    <citation type="submission" date="2019-06" db="EMBL/GenBank/DDBJ databases">
        <title>Complete genome sequence of Antarcticibacterium flavum KCTC 52984T from an Antarctic marine sediment.</title>
        <authorList>
            <person name="Lee Y.M."/>
            <person name="Shin S.C."/>
        </authorList>
    </citation>
    <scope>NUCLEOTIDE SEQUENCE [LARGE SCALE GENOMIC DNA]</scope>
    <source>
        <strain evidence="2 3">KCTC 52984</strain>
    </source>
</reference>
<accession>A0A5B7X3J5</accession>
<gene>
    <name evidence="2" type="ORF">FHG64_09785</name>
</gene>
<keyword evidence="3" id="KW-1185">Reference proteome</keyword>
<evidence type="ECO:0000313" key="3">
    <source>
        <dbReference type="Proteomes" id="UP000309016"/>
    </source>
</evidence>
<proteinExistence type="predicted"/>